<dbReference type="PANTHER" id="PTHR42770:SF16">
    <property type="entry name" value="AMINO ACID PERMEASE"/>
    <property type="match status" value="1"/>
</dbReference>
<feature type="domain" description="Amino acid permease/ SLC12A" evidence="6">
    <location>
        <begin position="36"/>
        <end position="439"/>
    </location>
</feature>
<dbReference type="Proteomes" id="UP000438182">
    <property type="component" value="Unassembled WGS sequence"/>
</dbReference>
<feature type="transmembrane region" description="Helical" evidence="5">
    <location>
        <begin position="421"/>
        <end position="440"/>
    </location>
</feature>
<dbReference type="InterPro" id="IPR004841">
    <property type="entry name" value="AA-permease/SLC12A_dom"/>
</dbReference>
<dbReference type="GO" id="GO:0016020">
    <property type="term" value="C:membrane"/>
    <property type="evidence" value="ECO:0007669"/>
    <property type="project" value="UniProtKB-SubCell"/>
</dbReference>
<feature type="transmembrane region" description="Helical" evidence="5">
    <location>
        <begin position="149"/>
        <end position="168"/>
    </location>
</feature>
<keyword evidence="2 5" id="KW-0812">Transmembrane</keyword>
<feature type="transmembrane region" description="Helical" evidence="5">
    <location>
        <begin position="55"/>
        <end position="78"/>
    </location>
</feature>
<evidence type="ECO:0000256" key="2">
    <source>
        <dbReference type="ARBA" id="ARBA00022692"/>
    </source>
</evidence>
<organism evidence="7 8">
    <name type="scientific">Agromyces seonyuensis</name>
    <dbReference type="NCBI Taxonomy" id="2662446"/>
    <lineage>
        <taxon>Bacteria</taxon>
        <taxon>Bacillati</taxon>
        <taxon>Actinomycetota</taxon>
        <taxon>Actinomycetes</taxon>
        <taxon>Micrococcales</taxon>
        <taxon>Microbacteriaceae</taxon>
        <taxon>Agromyces</taxon>
    </lineage>
</organism>
<dbReference type="InterPro" id="IPR050367">
    <property type="entry name" value="APC_superfamily"/>
</dbReference>
<feature type="transmembrane region" description="Helical" evidence="5">
    <location>
        <begin position="301"/>
        <end position="332"/>
    </location>
</feature>
<evidence type="ECO:0000313" key="7">
    <source>
        <dbReference type="EMBL" id="MWB99609.1"/>
    </source>
</evidence>
<feature type="transmembrane region" description="Helical" evidence="5">
    <location>
        <begin position="180"/>
        <end position="200"/>
    </location>
</feature>
<feature type="transmembrane region" description="Helical" evidence="5">
    <location>
        <begin position="446"/>
        <end position="466"/>
    </location>
</feature>
<dbReference type="EMBL" id="WSTA01000069">
    <property type="protein sequence ID" value="MWB99609.1"/>
    <property type="molecule type" value="Genomic_DNA"/>
</dbReference>
<evidence type="ECO:0000313" key="8">
    <source>
        <dbReference type="Proteomes" id="UP000438182"/>
    </source>
</evidence>
<feature type="transmembrane region" description="Helical" evidence="5">
    <location>
        <begin position="99"/>
        <end position="129"/>
    </location>
</feature>
<keyword evidence="8" id="KW-1185">Reference proteome</keyword>
<dbReference type="Pfam" id="PF00324">
    <property type="entry name" value="AA_permease"/>
    <property type="match status" value="1"/>
</dbReference>
<evidence type="ECO:0000256" key="4">
    <source>
        <dbReference type="ARBA" id="ARBA00023136"/>
    </source>
</evidence>
<feature type="transmembrane region" description="Helical" evidence="5">
    <location>
        <begin position="30"/>
        <end position="49"/>
    </location>
</feature>
<evidence type="ECO:0000256" key="1">
    <source>
        <dbReference type="ARBA" id="ARBA00004141"/>
    </source>
</evidence>
<dbReference type="RefSeq" id="WP_160426010.1">
    <property type="nucleotide sequence ID" value="NZ_WSTA01000069.1"/>
</dbReference>
<keyword evidence="4 5" id="KW-0472">Membrane</keyword>
<dbReference type="PROSITE" id="PS50283">
    <property type="entry name" value="NA_SOLUT_SYMP_3"/>
    <property type="match status" value="1"/>
</dbReference>
<accession>A0A6I4P5B7</accession>
<evidence type="ECO:0000259" key="6">
    <source>
        <dbReference type="Pfam" id="PF00324"/>
    </source>
</evidence>
<dbReference type="PIRSF" id="PIRSF006060">
    <property type="entry name" value="AA_transporter"/>
    <property type="match status" value="1"/>
</dbReference>
<keyword evidence="3 5" id="KW-1133">Transmembrane helix</keyword>
<evidence type="ECO:0000256" key="3">
    <source>
        <dbReference type="ARBA" id="ARBA00022989"/>
    </source>
</evidence>
<dbReference type="GO" id="GO:0022857">
    <property type="term" value="F:transmembrane transporter activity"/>
    <property type="evidence" value="ECO:0007669"/>
    <property type="project" value="InterPro"/>
</dbReference>
<sequence>MDALARAIARPEPVDGLAERSPLAGLRRRSLGFVDVLAQSVSAVSPAGAAFTTPLLVSSIAGGASVGAIAVALVLVWLTAGTINEFARRMAAAGSLYTYVARGLGSGVGVVAGVALGIGYAFIAMFAFAGAGYYLTVLVDRLAPGAVDPVLLGACAVVGLGAVAAILLARGIRISARATLVVEAVSVGLIVALIVVLIAASAAELPAVAVEVVGGESPVGFAVAAALAISAFVGFESSTALGVEAKRPLATIPRVLRVTVLLSGVLYLGAALAQSLGFAAIGGGIADSASPANDLAVAFGLPWVGIALDVAIGTSLFACGIASTTALVRVVFSMGREGLLPAALGTTHPRRGTPVAALAVVLPVIVAVPALLVLAVDGVWSAMTILIIVATGGYLLAYVLACVAAPVFLHRIGELTWRSGLRAGVAAIALTAVAVVYLVVEAGGARAIGVWTFLAVLAAGVALIAARTRARPWLRHAIGVYDSPVADDVLGGIPAIEAEPGARG</sequence>
<protein>
    <submittedName>
        <fullName evidence="7">Amino acid permease</fullName>
    </submittedName>
</protein>
<feature type="transmembrane region" description="Helical" evidence="5">
    <location>
        <begin position="353"/>
        <end position="376"/>
    </location>
</feature>
<proteinExistence type="predicted"/>
<evidence type="ECO:0000256" key="5">
    <source>
        <dbReference type="SAM" id="Phobius"/>
    </source>
</evidence>
<feature type="transmembrane region" description="Helical" evidence="5">
    <location>
        <begin position="255"/>
        <end position="281"/>
    </location>
</feature>
<dbReference type="AlphaFoldDB" id="A0A6I4P5B7"/>
<dbReference type="PANTHER" id="PTHR42770">
    <property type="entry name" value="AMINO ACID TRANSPORTER-RELATED"/>
    <property type="match status" value="1"/>
</dbReference>
<feature type="transmembrane region" description="Helical" evidence="5">
    <location>
        <begin position="220"/>
        <end position="243"/>
    </location>
</feature>
<feature type="transmembrane region" description="Helical" evidence="5">
    <location>
        <begin position="382"/>
        <end position="409"/>
    </location>
</feature>
<gene>
    <name evidence="7" type="ORF">GB864_13745</name>
</gene>
<dbReference type="InterPro" id="IPR001734">
    <property type="entry name" value="Na/solute_symporter"/>
</dbReference>
<dbReference type="Gene3D" id="1.20.1740.10">
    <property type="entry name" value="Amino acid/polyamine transporter I"/>
    <property type="match status" value="1"/>
</dbReference>
<reference evidence="7 8" key="1">
    <citation type="submission" date="2019-12" db="EMBL/GenBank/DDBJ databases">
        <authorList>
            <person name="Kim Y.S."/>
        </authorList>
    </citation>
    <scope>NUCLEOTIDE SEQUENCE [LARGE SCALE GENOMIC DNA]</scope>
    <source>
        <strain evidence="7 8">MMS17-SY077</strain>
    </source>
</reference>
<name>A0A6I4P5B7_9MICO</name>
<comment type="subcellular location">
    <subcellularLocation>
        <location evidence="1">Membrane</location>
        <topology evidence="1">Multi-pass membrane protein</topology>
    </subcellularLocation>
</comment>
<comment type="caution">
    <text evidence="7">The sequence shown here is derived from an EMBL/GenBank/DDBJ whole genome shotgun (WGS) entry which is preliminary data.</text>
</comment>